<name>A0A9P6DTZ6_9AGAM</name>
<evidence type="ECO:0000313" key="2">
    <source>
        <dbReference type="Proteomes" id="UP000886523"/>
    </source>
</evidence>
<dbReference type="OrthoDB" id="2690153at2759"/>
<protein>
    <submittedName>
        <fullName evidence="1">Uncharacterized protein</fullName>
    </submittedName>
</protein>
<dbReference type="Proteomes" id="UP000886523">
    <property type="component" value="Unassembled WGS sequence"/>
</dbReference>
<comment type="caution">
    <text evidence="1">The sequence shown here is derived from an EMBL/GenBank/DDBJ whole genome shotgun (WGS) entry which is preliminary data.</text>
</comment>
<dbReference type="EMBL" id="MU128969">
    <property type="protein sequence ID" value="KAF9513742.1"/>
    <property type="molecule type" value="Genomic_DNA"/>
</dbReference>
<proteinExistence type="predicted"/>
<keyword evidence="2" id="KW-1185">Reference proteome</keyword>
<evidence type="ECO:0000313" key="1">
    <source>
        <dbReference type="EMBL" id="KAF9513742.1"/>
    </source>
</evidence>
<dbReference type="AlphaFoldDB" id="A0A9P6DTZ6"/>
<sequence length="55" mass="6132">MDLPDSLIFNPLTNALLQPRILELFKTLGLATDIFDNSIEPPQMRAYGGKTAIRT</sequence>
<accession>A0A9P6DTZ6</accession>
<organism evidence="1 2">
    <name type="scientific">Hydnum rufescens UP504</name>
    <dbReference type="NCBI Taxonomy" id="1448309"/>
    <lineage>
        <taxon>Eukaryota</taxon>
        <taxon>Fungi</taxon>
        <taxon>Dikarya</taxon>
        <taxon>Basidiomycota</taxon>
        <taxon>Agaricomycotina</taxon>
        <taxon>Agaricomycetes</taxon>
        <taxon>Cantharellales</taxon>
        <taxon>Hydnaceae</taxon>
        <taxon>Hydnum</taxon>
    </lineage>
</organism>
<gene>
    <name evidence="1" type="ORF">BS47DRAFT_1457330</name>
</gene>
<reference evidence="1" key="1">
    <citation type="journal article" date="2020" name="Nat. Commun.">
        <title>Large-scale genome sequencing of mycorrhizal fungi provides insights into the early evolution of symbiotic traits.</title>
        <authorList>
            <person name="Miyauchi S."/>
            <person name="Kiss E."/>
            <person name="Kuo A."/>
            <person name="Drula E."/>
            <person name="Kohler A."/>
            <person name="Sanchez-Garcia M."/>
            <person name="Morin E."/>
            <person name="Andreopoulos B."/>
            <person name="Barry K.W."/>
            <person name="Bonito G."/>
            <person name="Buee M."/>
            <person name="Carver A."/>
            <person name="Chen C."/>
            <person name="Cichocki N."/>
            <person name="Clum A."/>
            <person name="Culley D."/>
            <person name="Crous P.W."/>
            <person name="Fauchery L."/>
            <person name="Girlanda M."/>
            <person name="Hayes R.D."/>
            <person name="Keri Z."/>
            <person name="LaButti K."/>
            <person name="Lipzen A."/>
            <person name="Lombard V."/>
            <person name="Magnuson J."/>
            <person name="Maillard F."/>
            <person name="Murat C."/>
            <person name="Nolan M."/>
            <person name="Ohm R.A."/>
            <person name="Pangilinan J."/>
            <person name="Pereira M.F."/>
            <person name="Perotto S."/>
            <person name="Peter M."/>
            <person name="Pfister S."/>
            <person name="Riley R."/>
            <person name="Sitrit Y."/>
            <person name="Stielow J.B."/>
            <person name="Szollosi G."/>
            <person name="Zifcakova L."/>
            <person name="Stursova M."/>
            <person name="Spatafora J.W."/>
            <person name="Tedersoo L."/>
            <person name="Vaario L.M."/>
            <person name="Yamada A."/>
            <person name="Yan M."/>
            <person name="Wang P."/>
            <person name="Xu J."/>
            <person name="Bruns T."/>
            <person name="Baldrian P."/>
            <person name="Vilgalys R."/>
            <person name="Dunand C."/>
            <person name="Henrissat B."/>
            <person name="Grigoriev I.V."/>
            <person name="Hibbett D."/>
            <person name="Nagy L.G."/>
            <person name="Martin F.M."/>
        </authorList>
    </citation>
    <scope>NUCLEOTIDE SEQUENCE</scope>
    <source>
        <strain evidence="1">UP504</strain>
    </source>
</reference>